<organism evidence="1 2">
    <name type="scientific">Candidatus Korarchaeum cryptofilum</name>
    <dbReference type="NCBI Taxonomy" id="498846"/>
    <lineage>
        <taxon>Archaea</taxon>
        <taxon>Thermoproteota</taxon>
        <taxon>Candidatus Korarchaeia</taxon>
        <taxon>Candidatus Korarchaeales</taxon>
        <taxon>Candidatus Korarchaeaceae</taxon>
        <taxon>Candidatus Korarchaeum</taxon>
    </lineage>
</organism>
<sequence length="126" mass="14808">MMVRCEDLVQLIRGSKSLDQISKERDAYDLSFRLLRKYEYMLRKGYDPSKDRDIFIKGIISEIASKFSSKRIQFSLPDAEEISSKILDILKSMDKDFRSLCGLYFQLKKLRRKEIDQMIDLVKGIG</sequence>
<protein>
    <submittedName>
        <fullName evidence="1">Uncharacterized protein</fullName>
    </submittedName>
</protein>
<comment type="caution">
    <text evidence="1">The sequence shown here is derived from an EMBL/GenBank/DDBJ whole genome shotgun (WGS) entry which is preliminary data.</text>
</comment>
<evidence type="ECO:0000313" key="2">
    <source>
        <dbReference type="Proteomes" id="UP000278149"/>
    </source>
</evidence>
<accession>A0A429G385</accession>
<dbReference type="EMBL" id="RCOR01000032">
    <property type="protein sequence ID" value="RSN68248.1"/>
    <property type="molecule type" value="Genomic_DNA"/>
</dbReference>
<reference evidence="1 2" key="1">
    <citation type="submission" date="2018-10" db="EMBL/GenBank/DDBJ databases">
        <title>Co-occurring genomic capacity for anaerobic methane metabolism and dissimilatory sulfite reduction discovered in the Korarchaeota.</title>
        <authorList>
            <person name="Mckay L.J."/>
            <person name="Dlakic M."/>
            <person name="Fields M.W."/>
            <person name="Delmont T.O."/>
            <person name="Eren A.M."/>
            <person name="Jay Z.J."/>
            <person name="Klingelsmith K.B."/>
            <person name="Rusch D.B."/>
            <person name="Inskeep W.P."/>
        </authorList>
    </citation>
    <scope>NUCLEOTIDE SEQUENCE [LARGE SCALE GENOMIC DNA]</scope>
    <source>
        <strain evidence="1 2">WS</strain>
    </source>
</reference>
<gene>
    <name evidence="1" type="ORF">D9Q81_06480</name>
</gene>
<proteinExistence type="predicted"/>
<dbReference type="AlphaFoldDB" id="A0A429G385"/>
<evidence type="ECO:0000313" key="1">
    <source>
        <dbReference type="EMBL" id="RSN68248.1"/>
    </source>
</evidence>
<dbReference type="Proteomes" id="UP000278149">
    <property type="component" value="Unassembled WGS sequence"/>
</dbReference>
<name>A0A429G385_9CREN</name>